<evidence type="ECO:0000256" key="2">
    <source>
        <dbReference type="ARBA" id="ARBA00019694"/>
    </source>
</evidence>
<reference evidence="5 6" key="1">
    <citation type="journal article" date="2023" name="G3 (Bethesda)">
        <title>A haplotype-resolved chromosome-scale genome for Quercus rubra L. provides insights into the genetics of adaptive traits for red oak species.</title>
        <authorList>
            <person name="Kapoor B."/>
            <person name="Jenkins J."/>
            <person name="Schmutz J."/>
            <person name="Zhebentyayeva T."/>
            <person name="Kuelheim C."/>
            <person name="Coggeshall M."/>
            <person name="Heim C."/>
            <person name="Lasky J.R."/>
            <person name="Leites L."/>
            <person name="Islam-Faridi N."/>
            <person name="Romero-Severson J."/>
            <person name="DeLeo V.L."/>
            <person name="Lucas S.M."/>
            <person name="Lazic D."/>
            <person name="Gailing O."/>
            <person name="Carlson J."/>
            <person name="Staton M."/>
        </authorList>
    </citation>
    <scope>NUCLEOTIDE SEQUENCE [LARGE SCALE GENOMIC DNA]</scope>
    <source>
        <strain evidence="5">Pseudo-F2</strain>
    </source>
</reference>
<dbReference type="AlphaFoldDB" id="A0AAN7IEJ7"/>
<feature type="compositionally biased region" description="Polar residues" evidence="3">
    <location>
        <begin position="411"/>
        <end position="420"/>
    </location>
</feature>
<organism evidence="5 6">
    <name type="scientific">Quercus rubra</name>
    <name type="common">Northern red oak</name>
    <name type="synonym">Quercus borealis</name>
    <dbReference type="NCBI Taxonomy" id="3512"/>
    <lineage>
        <taxon>Eukaryota</taxon>
        <taxon>Viridiplantae</taxon>
        <taxon>Streptophyta</taxon>
        <taxon>Embryophyta</taxon>
        <taxon>Tracheophyta</taxon>
        <taxon>Spermatophyta</taxon>
        <taxon>Magnoliopsida</taxon>
        <taxon>eudicotyledons</taxon>
        <taxon>Gunneridae</taxon>
        <taxon>Pentapetalae</taxon>
        <taxon>rosids</taxon>
        <taxon>fabids</taxon>
        <taxon>Fagales</taxon>
        <taxon>Fagaceae</taxon>
        <taxon>Quercus</taxon>
    </lineage>
</organism>
<protein>
    <recommendedName>
        <fullName evidence="2">Mediator of RNA polymerase II transcription subunit 25</fullName>
    </recommendedName>
</protein>
<dbReference type="PANTHER" id="PTHR12433">
    <property type="entry name" value="MEDIATOR OF RNA POLYMERASE II TRANSCRIPTION SUBUNIT 25"/>
    <property type="match status" value="1"/>
</dbReference>
<feature type="region of interest" description="Disordered" evidence="3">
    <location>
        <begin position="446"/>
        <end position="499"/>
    </location>
</feature>
<dbReference type="GO" id="GO:0016592">
    <property type="term" value="C:mediator complex"/>
    <property type="evidence" value="ECO:0007669"/>
    <property type="project" value="TreeGrafter"/>
</dbReference>
<sequence>MPFSSKAVEHSDGATQKLFAGRSESMAAKRLVIVVDGTAAMGPYWRTIVSDYLEKIIRYFCGQSRGQEHSGDQIVELGVVMYKAHDGKGLKVRRSGWSRDMEKFIEWLLAFDFEGCGQDNAAIAEGLADALEMFPKPANEIEAGQYFLGERHCILVAASNPYPIPSQLELPKISDGFCGVETYSSMTDAKTVAEMFIQCFVSLSVISPKKFPKLREIYNAGNDSHNGTDPSLYNAKHPQFLVLLSEKFLEAHAALYHCETMSTSSINSAVAVETNSDPMNSNFQLARPGYEFAIPAINVTIILNLFVGLPQDQNNSPAGNIPTETSTVPAVSQDWHLPPSDFSTSIPISGQTSSLSYSFKEEITEEEIMGALSPEKFTLSQNTSTTNPTSVCGGTPPEIMTSAADAGENSGGHSIMSTVKENPHDDTSVFDWRSLLRATQSTESTSKHLCSVTSASGNLNNSKPAELGSMSTKEQGPSKSNEPQGVTSQALAGTSESLQSTTDSSFISSSFISGNFEISQPEILRTTYAGIHSPHFAMLSPMAKSEALAGASQMTQTSASSFTSKTSKLSGNLRTMQPLASLRRTIGNNRLQSKKRQRGQLGVSSHRGRSVSIVERSQHISEGTEISAAIDLEHNYVMAWEGDISAKKKDKVIIVSRLKAYQKKSAPEMLTADWPQTLQIVHEIPQRLINKTRPYDGHADSMIFEASNDHRVYEKFRKKELCVRIDLPSQTLIFTPTGTPCRFIGKLFPGDCPLYKSCEQEQNDQATADESAMHETD</sequence>
<dbReference type="PANTHER" id="PTHR12433:SF12">
    <property type="entry name" value="MEDIATOR OF RNA POLYMERASE II TRANSCRIPTION SUBUNIT 25"/>
    <property type="match status" value="1"/>
</dbReference>
<feature type="region of interest" description="Disordered" evidence="3">
    <location>
        <begin position="379"/>
        <end position="424"/>
    </location>
</feature>
<proteinExistence type="inferred from homology"/>
<evidence type="ECO:0000313" key="5">
    <source>
        <dbReference type="EMBL" id="KAK4567772.1"/>
    </source>
</evidence>
<comment type="caution">
    <text evidence="5">The sequence shown here is derived from an EMBL/GenBank/DDBJ whole genome shotgun (WGS) entry which is preliminary data.</text>
</comment>
<feature type="compositionally biased region" description="Polar residues" evidence="3">
    <location>
        <begin position="379"/>
        <end position="392"/>
    </location>
</feature>
<dbReference type="GO" id="GO:0005667">
    <property type="term" value="C:transcription regulator complex"/>
    <property type="evidence" value="ECO:0007669"/>
    <property type="project" value="TreeGrafter"/>
</dbReference>
<dbReference type="InterPro" id="IPR021419">
    <property type="entry name" value="Mediator_Med25_VWA"/>
</dbReference>
<dbReference type="GO" id="GO:0045944">
    <property type="term" value="P:positive regulation of transcription by RNA polymerase II"/>
    <property type="evidence" value="ECO:0007669"/>
    <property type="project" value="TreeGrafter"/>
</dbReference>
<evidence type="ECO:0000256" key="1">
    <source>
        <dbReference type="ARBA" id="ARBA00009102"/>
    </source>
</evidence>
<accession>A0AAN7IEJ7</accession>
<keyword evidence="6" id="KW-1185">Reference proteome</keyword>
<feature type="domain" description="Mediator of RNA polymerase II transcription subunit 25 von Willebrand factor type A" evidence="4">
    <location>
        <begin position="28"/>
        <end position="246"/>
    </location>
</feature>
<dbReference type="Proteomes" id="UP001324115">
    <property type="component" value="Unassembled WGS sequence"/>
</dbReference>
<dbReference type="EMBL" id="JAXUIC010000010">
    <property type="protein sequence ID" value="KAK4567772.1"/>
    <property type="molecule type" value="Genomic_DNA"/>
</dbReference>
<evidence type="ECO:0000259" key="4">
    <source>
        <dbReference type="Pfam" id="PF11265"/>
    </source>
</evidence>
<evidence type="ECO:0000313" key="6">
    <source>
        <dbReference type="Proteomes" id="UP001324115"/>
    </source>
</evidence>
<comment type="similarity">
    <text evidence="1">Belongs to the Mediator complex subunit 25 family.</text>
</comment>
<dbReference type="Pfam" id="PF11265">
    <property type="entry name" value="Med25_VWA"/>
    <property type="match status" value="1"/>
</dbReference>
<name>A0AAN7IEJ7_QUERU</name>
<evidence type="ECO:0000256" key="3">
    <source>
        <dbReference type="SAM" id="MobiDB-lite"/>
    </source>
</evidence>
<gene>
    <name evidence="5" type="ORF">RGQ29_003508</name>
</gene>